<dbReference type="EMBL" id="CANHGI010000002">
    <property type="protein sequence ID" value="CAI5442913.1"/>
    <property type="molecule type" value="Genomic_DNA"/>
</dbReference>
<evidence type="ECO:0000313" key="3">
    <source>
        <dbReference type="Proteomes" id="UP001152747"/>
    </source>
</evidence>
<dbReference type="PANTHER" id="PTHR47629">
    <property type="entry name" value="C-TYPE LECTIN-RELATED"/>
    <property type="match status" value="1"/>
</dbReference>
<accession>A0A9P1MXW6</accession>
<dbReference type="Gene3D" id="3.10.100.10">
    <property type="entry name" value="Mannose-Binding Protein A, subunit A"/>
    <property type="match status" value="1"/>
</dbReference>
<keyword evidence="3" id="KW-1185">Reference proteome</keyword>
<dbReference type="AlphaFoldDB" id="A0A9P1MXW6"/>
<dbReference type="CDD" id="cd00037">
    <property type="entry name" value="CLECT"/>
    <property type="match status" value="1"/>
</dbReference>
<organism evidence="2 3">
    <name type="scientific">Caenorhabditis angaria</name>
    <dbReference type="NCBI Taxonomy" id="860376"/>
    <lineage>
        <taxon>Eukaryota</taxon>
        <taxon>Metazoa</taxon>
        <taxon>Ecdysozoa</taxon>
        <taxon>Nematoda</taxon>
        <taxon>Chromadorea</taxon>
        <taxon>Rhabditida</taxon>
        <taxon>Rhabditina</taxon>
        <taxon>Rhabditomorpha</taxon>
        <taxon>Rhabditoidea</taxon>
        <taxon>Rhabditidae</taxon>
        <taxon>Peloderinae</taxon>
        <taxon>Caenorhabditis</taxon>
    </lineage>
</organism>
<evidence type="ECO:0000313" key="2">
    <source>
        <dbReference type="EMBL" id="CAI5442913.1"/>
    </source>
</evidence>
<dbReference type="PROSITE" id="PS50041">
    <property type="entry name" value="C_TYPE_LECTIN_2"/>
    <property type="match status" value="1"/>
</dbReference>
<dbReference type="InterPro" id="IPR016187">
    <property type="entry name" value="CTDL_fold"/>
</dbReference>
<dbReference type="SUPFAM" id="SSF56436">
    <property type="entry name" value="C-type lectin-like"/>
    <property type="match status" value="1"/>
</dbReference>
<reference evidence="2" key="1">
    <citation type="submission" date="2022-11" db="EMBL/GenBank/DDBJ databases">
        <authorList>
            <person name="Kikuchi T."/>
        </authorList>
    </citation>
    <scope>NUCLEOTIDE SEQUENCE</scope>
    <source>
        <strain evidence="2">PS1010</strain>
    </source>
</reference>
<dbReference type="InterPro" id="IPR001304">
    <property type="entry name" value="C-type_lectin-like"/>
</dbReference>
<dbReference type="InterPro" id="IPR016186">
    <property type="entry name" value="C-type_lectin-like/link_sf"/>
</dbReference>
<protein>
    <recommendedName>
        <fullName evidence="1">C-type lectin domain-containing protein</fullName>
    </recommendedName>
</protein>
<evidence type="ECO:0000259" key="1">
    <source>
        <dbReference type="PROSITE" id="PS50041"/>
    </source>
</evidence>
<proteinExistence type="predicted"/>
<feature type="domain" description="C-type lectin" evidence="1">
    <location>
        <begin position="122"/>
        <end position="215"/>
    </location>
</feature>
<gene>
    <name evidence="2" type="ORF">CAMP_LOCUS5550</name>
</gene>
<name>A0A9P1MXW6_9PELO</name>
<dbReference type="Pfam" id="PF08277">
    <property type="entry name" value="PAN_3"/>
    <property type="match status" value="1"/>
</dbReference>
<sequence>MLIFYGSYGYANCTAQAGVTWDNCIDLCYASSNCYSAYSTSASACNFCGFGGLKTIVFSSSETPTIIAIKSDATTCPASQDLTTEYINQIRYCVDGLAKLIRPNNAVCVQRLVYTLFSNKVESNQKCANFKPNGTVLGLQTDAERTNFAGVNPTYGSNMSVWIALQRSTEGGDFEWTDPWLTGTGSIAWASGHPLSGARCATLQIGTALIQSVSCVGTSCPSSYCPKFVLCGWVIE</sequence>
<dbReference type="InterPro" id="IPR006583">
    <property type="entry name" value="PAN-3_domain"/>
</dbReference>
<dbReference type="PANTHER" id="PTHR47629:SF7">
    <property type="entry name" value="PAN-3 DOMAIN-CONTAINING PROTEIN"/>
    <property type="match status" value="1"/>
</dbReference>
<dbReference type="Proteomes" id="UP001152747">
    <property type="component" value="Unassembled WGS sequence"/>
</dbReference>
<comment type="caution">
    <text evidence="2">The sequence shown here is derived from an EMBL/GenBank/DDBJ whole genome shotgun (WGS) entry which is preliminary data.</text>
</comment>